<accession>A0ABV4UI90</accession>
<protein>
    <submittedName>
        <fullName evidence="1">DUF2017 domain-containing protein</fullName>
    </submittedName>
</protein>
<evidence type="ECO:0000313" key="2">
    <source>
        <dbReference type="Proteomes" id="UP001575652"/>
    </source>
</evidence>
<dbReference type="Pfam" id="PF09438">
    <property type="entry name" value="DUF2017"/>
    <property type="match status" value="1"/>
</dbReference>
<keyword evidence="2" id="KW-1185">Reference proteome</keyword>
<dbReference type="Proteomes" id="UP001575652">
    <property type="component" value="Unassembled WGS sequence"/>
</dbReference>
<reference evidence="1 2" key="1">
    <citation type="submission" date="2024-09" db="EMBL/GenBank/DDBJ databases">
        <authorList>
            <person name="Salinas-Garcia M.A."/>
            <person name="Prieme A."/>
        </authorList>
    </citation>
    <scope>NUCLEOTIDE SEQUENCE [LARGE SCALE GENOMIC DNA]</scope>
    <source>
        <strain evidence="1 2">DSM 21081</strain>
    </source>
</reference>
<dbReference type="InterPro" id="IPR018561">
    <property type="entry name" value="AosR"/>
</dbReference>
<dbReference type="EMBL" id="JBHDLJ010000001">
    <property type="protein sequence ID" value="MFB0833202.1"/>
    <property type="molecule type" value="Genomic_DNA"/>
</dbReference>
<sequence length="193" mass="21120">MAKAFKSTHRGLTCHLEKAERDLLRSLFEDVVTMLEPEPPVSGAADEDPLWAVVGMDPRAHAVDFAAPTDDAVLRLLPDAVRDDAEASLEFRRLTERGLREAKVGALRAAALAVETSPVLLAPGTAPKFAAALNDVRLVLAQRLGLETEEDAARVHAFDDWSAAENVDEYLALVYNFVTWLQESLMQALNESL</sequence>
<dbReference type="RefSeq" id="WP_373970367.1">
    <property type="nucleotide sequence ID" value="NZ_JBHDLJ010000001.1"/>
</dbReference>
<proteinExistence type="predicted"/>
<organism evidence="1 2">
    <name type="scientific">Arthrobacter halodurans</name>
    <dbReference type="NCBI Taxonomy" id="516699"/>
    <lineage>
        <taxon>Bacteria</taxon>
        <taxon>Bacillati</taxon>
        <taxon>Actinomycetota</taxon>
        <taxon>Actinomycetes</taxon>
        <taxon>Micrococcales</taxon>
        <taxon>Micrococcaceae</taxon>
        <taxon>Arthrobacter</taxon>
    </lineage>
</organism>
<comment type="caution">
    <text evidence="1">The sequence shown here is derived from an EMBL/GenBank/DDBJ whole genome shotgun (WGS) entry which is preliminary data.</text>
</comment>
<evidence type="ECO:0000313" key="1">
    <source>
        <dbReference type="EMBL" id="MFB0833202.1"/>
    </source>
</evidence>
<gene>
    <name evidence="1" type="ORF">ACETWP_01260</name>
</gene>
<name>A0ABV4UI90_9MICC</name>